<proteinExistence type="predicted"/>
<dbReference type="RefSeq" id="WP_249848121.1">
    <property type="nucleotide sequence ID" value="NZ_JAMGBD010000001.1"/>
</dbReference>
<dbReference type="Proteomes" id="UP001165363">
    <property type="component" value="Unassembled WGS sequence"/>
</dbReference>
<feature type="compositionally biased region" description="Basic and acidic residues" evidence="1">
    <location>
        <begin position="51"/>
        <end position="63"/>
    </location>
</feature>
<accession>A0ABT0RMU7</accession>
<feature type="region of interest" description="Disordered" evidence="1">
    <location>
        <begin position="19"/>
        <end position="63"/>
    </location>
</feature>
<protein>
    <recommendedName>
        <fullName evidence="5">Acid-shock protein</fullName>
    </recommendedName>
</protein>
<name>A0ABT0RMU7_9SPHN</name>
<keyword evidence="4" id="KW-1185">Reference proteome</keyword>
<keyword evidence="2" id="KW-0732">Signal</keyword>
<feature type="signal peptide" evidence="2">
    <location>
        <begin position="1"/>
        <end position="21"/>
    </location>
</feature>
<evidence type="ECO:0000313" key="3">
    <source>
        <dbReference type="EMBL" id="MCL6683958.1"/>
    </source>
</evidence>
<evidence type="ECO:0000313" key="4">
    <source>
        <dbReference type="Proteomes" id="UP001165363"/>
    </source>
</evidence>
<dbReference type="EMBL" id="JAMGBD010000001">
    <property type="protein sequence ID" value="MCL6683958.1"/>
    <property type="molecule type" value="Genomic_DNA"/>
</dbReference>
<sequence>MTKRLIASFAALAVLAGPAMASSTAKPADTTKVHKQSKKEKKNANATAQNDKVKVEKTAKPKK</sequence>
<evidence type="ECO:0000256" key="2">
    <source>
        <dbReference type="SAM" id="SignalP"/>
    </source>
</evidence>
<evidence type="ECO:0008006" key="5">
    <source>
        <dbReference type="Google" id="ProtNLM"/>
    </source>
</evidence>
<evidence type="ECO:0000256" key="1">
    <source>
        <dbReference type="SAM" id="MobiDB-lite"/>
    </source>
</evidence>
<gene>
    <name evidence="3" type="ORF">LZ536_08620</name>
</gene>
<comment type="caution">
    <text evidence="3">The sequence shown here is derived from an EMBL/GenBank/DDBJ whole genome shotgun (WGS) entry which is preliminary data.</text>
</comment>
<organism evidence="3 4">
    <name type="scientific">Sphingomonas alba</name>
    <dbReference type="NCBI Taxonomy" id="2908208"/>
    <lineage>
        <taxon>Bacteria</taxon>
        <taxon>Pseudomonadati</taxon>
        <taxon>Pseudomonadota</taxon>
        <taxon>Alphaproteobacteria</taxon>
        <taxon>Sphingomonadales</taxon>
        <taxon>Sphingomonadaceae</taxon>
        <taxon>Sphingomonas</taxon>
    </lineage>
</organism>
<reference evidence="3" key="1">
    <citation type="submission" date="2022-05" db="EMBL/GenBank/DDBJ databases">
        <authorList>
            <person name="Jo J.-H."/>
            <person name="Im W.-T."/>
        </authorList>
    </citation>
    <scope>NUCLEOTIDE SEQUENCE</scope>
    <source>
        <strain evidence="3">SE158</strain>
    </source>
</reference>
<feature type="chain" id="PRO_5045720190" description="Acid-shock protein" evidence="2">
    <location>
        <begin position="22"/>
        <end position="63"/>
    </location>
</feature>